<feature type="compositionally biased region" description="Low complexity" evidence="2">
    <location>
        <begin position="16"/>
        <end position="30"/>
    </location>
</feature>
<dbReference type="Gene3D" id="3.30.2350.10">
    <property type="entry name" value="Pseudouridine synthase"/>
    <property type="match status" value="1"/>
</dbReference>
<reference evidence="4" key="1">
    <citation type="submission" date="2023-10" db="EMBL/GenBank/DDBJ databases">
        <authorList>
            <person name="Chen Y."/>
            <person name="Shah S."/>
            <person name="Dougan E. K."/>
            <person name="Thang M."/>
            <person name="Chan C."/>
        </authorList>
    </citation>
    <scope>NUCLEOTIDE SEQUENCE [LARGE SCALE GENOMIC DNA]</scope>
</reference>
<dbReference type="InterPro" id="IPR020103">
    <property type="entry name" value="PsdUridine_synth_cat_dom_sf"/>
</dbReference>
<sequence length="151" mass="16273">PRAGPAWPWRGRRRGVAPGAPSARPGPWPSRCTTAFHKPAGFSSQPNQPVPGAVSVWDLFEQALRRLGGAPPGACTRRLSLIGRLDLATSGLVVFSNYRPMHLALCSPGAQLQKRYRAICAGRLWDGDERLASLRAPLAMVVRSPKGRSSV</sequence>
<comment type="caution">
    <text evidence="4">The sequence shown here is derived from an EMBL/GenBank/DDBJ whole genome shotgun (WGS) entry which is preliminary data.</text>
</comment>
<keyword evidence="5" id="KW-1185">Reference proteome</keyword>
<accession>A0ABN9SS71</accession>
<evidence type="ECO:0000313" key="4">
    <source>
        <dbReference type="EMBL" id="CAK0834839.1"/>
    </source>
</evidence>
<name>A0ABN9SS71_9DINO</name>
<dbReference type="PROSITE" id="PS01149">
    <property type="entry name" value="PSI_RSU"/>
    <property type="match status" value="1"/>
</dbReference>
<organism evidence="4 5">
    <name type="scientific">Prorocentrum cordatum</name>
    <dbReference type="NCBI Taxonomy" id="2364126"/>
    <lineage>
        <taxon>Eukaryota</taxon>
        <taxon>Sar</taxon>
        <taxon>Alveolata</taxon>
        <taxon>Dinophyceae</taxon>
        <taxon>Prorocentrales</taxon>
        <taxon>Prorocentraceae</taxon>
        <taxon>Prorocentrum</taxon>
    </lineage>
</organism>
<feature type="domain" description="Pseudouridine synthase RsuA/RluA-like" evidence="3">
    <location>
        <begin position="35"/>
        <end position="121"/>
    </location>
</feature>
<protein>
    <recommendedName>
        <fullName evidence="3">Pseudouridine synthase RsuA/RluA-like domain-containing protein</fullName>
    </recommendedName>
</protein>
<dbReference type="EMBL" id="CAUYUJ010012903">
    <property type="protein sequence ID" value="CAK0834839.1"/>
    <property type="molecule type" value="Genomic_DNA"/>
</dbReference>
<feature type="non-terminal residue" evidence="4">
    <location>
        <position position="1"/>
    </location>
</feature>
<evidence type="ECO:0000259" key="3">
    <source>
        <dbReference type="Pfam" id="PF00849"/>
    </source>
</evidence>
<dbReference type="InterPro" id="IPR006145">
    <property type="entry name" value="PsdUridine_synth_RsuA/RluA"/>
</dbReference>
<evidence type="ECO:0000256" key="1">
    <source>
        <dbReference type="ARBA" id="ARBA00008348"/>
    </source>
</evidence>
<feature type="region of interest" description="Disordered" evidence="2">
    <location>
        <begin position="1"/>
        <end position="30"/>
    </location>
</feature>
<evidence type="ECO:0000313" key="5">
    <source>
        <dbReference type="Proteomes" id="UP001189429"/>
    </source>
</evidence>
<dbReference type="SUPFAM" id="SSF55120">
    <property type="entry name" value="Pseudouridine synthase"/>
    <property type="match status" value="1"/>
</dbReference>
<proteinExistence type="inferred from homology"/>
<comment type="similarity">
    <text evidence="1">Belongs to the pseudouridine synthase RsuA family.</text>
</comment>
<dbReference type="Proteomes" id="UP001189429">
    <property type="component" value="Unassembled WGS sequence"/>
</dbReference>
<dbReference type="InterPro" id="IPR018496">
    <property type="entry name" value="PsdUridine_synth_RsuA/RluB_CS"/>
</dbReference>
<evidence type="ECO:0000256" key="2">
    <source>
        <dbReference type="SAM" id="MobiDB-lite"/>
    </source>
</evidence>
<gene>
    <name evidence="4" type="ORF">PCOR1329_LOCUS32131</name>
</gene>
<dbReference type="Pfam" id="PF00849">
    <property type="entry name" value="PseudoU_synth_2"/>
    <property type="match status" value="1"/>
</dbReference>